<dbReference type="InterPro" id="IPR004089">
    <property type="entry name" value="MCPsignal_dom"/>
</dbReference>
<evidence type="ECO:0000256" key="1">
    <source>
        <dbReference type="ARBA" id="ARBA00004370"/>
    </source>
</evidence>
<name>A0ABV7CIQ7_9GAMM</name>
<dbReference type="RefSeq" id="WP_377122900.1">
    <property type="nucleotide sequence ID" value="NZ_JBHRSD010000011.1"/>
</dbReference>
<accession>A0ABV7CIQ7</accession>
<evidence type="ECO:0000259" key="8">
    <source>
        <dbReference type="PROSITE" id="PS50885"/>
    </source>
</evidence>
<proteinExistence type="inferred from homology"/>
<dbReference type="Gene3D" id="1.10.287.950">
    <property type="entry name" value="Methyl-accepting chemotaxis protein"/>
    <property type="match status" value="1"/>
</dbReference>
<keyword evidence="6" id="KW-0472">Membrane</keyword>
<dbReference type="SUPFAM" id="SSF58104">
    <property type="entry name" value="Methyl-accepting chemotaxis protein (MCP) signaling domain"/>
    <property type="match status" value="1"/>
</dbReference>
<dbReference type="PROSITE" id="PS51257">
    <property type="entry name" value="PROKAR_LIPOPROTEIN"/>
    <property type="match status" value="1"/>
</dbReference>
<keyword evidence="2 4" id="KW-0807">Transducer</keyword>
<evidence type="ECO:0000256" key="6">
    <source>
        <dbReference type="SAM" id="Phobius"/>
    </source>
</evidence>
<comment type="caution">
    <text evidence="9">The sequence shown here is derived from an EMBL/GenBank/DDBJ whole genome shotgun (WGS) entry which is preliminary data.</text>
</comment>
<evidence type="ECO:0000256" key="3">
    <source>
        <dbReference type="ARBA" id="ARBA00029447"/>
    </source>
</evidence>
<dbReference type="Pfam" id="PF00015">
    <property type="entry name" value="MCPsignal"/>
    <property type="match status" value="1"/>
</dbReference>
<reference evidence="10" key="1">
    <citation type="journal article" date="2019" name="Int. J. Syst. Evol. Microbiol.">
        <title>The Global Catalogue of Microorganisms (GCM) 10K type strain sequencing project: providing services to taxonomists for standard genome sequencing and annotation.</title>
        <authorList>
            <consortium name="The Broad Institute Genomics Platform"/>
            <consortium name="The Broad Institute Genome Sequencing Center for Infectious Disease"/>
            <person name="Wu L."/>
            <person name="Ma J."/>
        </authorList>
    </citation>
    <scope>NUCLEOTIDE SEQUENCE [LARGE SCALE GENOMIC DNA]</scope>
    <source>
        <strain evidence="10">KCTC 42730</strain>
    </source>
</reference>
<comment type="similarity">
    <text evidence="3">Belongs to the methyl-accepting chemotaxis (MCP) protein family.</text>
</comment>
<keyword evidence="6" id="KW-0812">Transmembrane</keyword>
<keyword evidence="6" id="KW-1133">Transmembrane helix</keyword>
<dbReference type="Proteomes" id="UP001595453">
    <property type="component" value="Unassembled WGS sequence"/>
</dbReference>
<dbReference type="Gene3D" id="6.10.340.10">
    <property type="match status" value="1"/>
</dbReference>
<feature type="domain" description="Methyl-accepting transducer" evidence="7">
    <location>
        <begin position="402"/>
        <end position="638"/>
    </location>
</feature>
<keyword evidence="5" id="KW-0175">Coiled coil</keyword>
<dbReference type="EMBL" id="JBHRSD010000011">
    <property type="protein sequence ID" value="MFC3032426.1"/>
    <property type="molecule type" value="Genomic_DNA"/>
</dbReference>
<dbReference type="SMART" id="SM00283">
    <property type="entry name" value="MA"/>
    <property type="match status" value="1"/>
</dbReference>
<keyword evidence="10" id="KW-1185">Reference proteome</keyword>
<dbReference type="InterPro" id="IPR003660">
    <property type="entry name" value="HAMP_dom"/>
</dbReference>
<evidence type="ECO:0000313" key="10">
    <source>
        <dbReference type="Proteomes" id="UP001595453"/>
    </source>
</evidence>
<evidence type="ECO:0000256" key="4">
    <source>
        <dbReference type="PROSITE-ProRule" id="PRU00284"/>
    </source>
</evidence>
<dbReference type="PROSITE" id="PS50111">
    <property type="entry name" value="CHEMOTAXIS_TRANSDUC_2"/>
    <property type="match status" value="1"/>
</dbReference>
<evidence type="ECO:0000313" key="9">
    <source>
        <dbReference type="EMBL" id="MFC3032426.1"/>
    </source>
</evidence>
<protein>
    <submittedName>
        <fullName evidence="9">Methyl-accepting chemotaxis protein</fullName>
    </submittedName>
</protein>
<evidence type="ECO:0000256" key="2">
    <source>
        <dbReference type="ARBA" id="ARBA00023224"/>
    </source>
</evidence>
<feature type="domain" description="HAMP" evidence="8">
    <location>
        <begin position="345"/>
        <end position="397"/>
    </location>
</feature>
<evidence type="ECO:0000259" key="7">
    <source>
        <dbReference type="PROSITE" id="PS50111"/>
    </source>
</evidence>
<evidence type="ECO:0000256" key="5">
    <source>
        <dbReference type="SAM" id="Coils"/>
    </source>
</evidence>
<gene>
    <name evidence="9" type="ORF">ACFOEE_07845</name>
</gene>
<dbReference type="PANTHER" id="PTHR32089:SF70">
    <property type="entry name" value="ENERGY TAXIS MODULATING METHYL ACCEPTING SENSORY TRANSDUCER"/>
    <property type="match status" value="1"/>
</dbReference>
<feature type="coiled-coil region" evidence="5">
    <location>
        <begin position="382"/>
        <end position="416"/>
    </location>
</feature>
<comment type="subcellular location">
    <subcellularLocation>
        <location evidence="1">Membrane</location>
    </subcellularLocation>
</comment>
<organism evidence="9 10">
    <name type="scientific">Pseudoalteromonas fenneropenaei</name>
    <dbReference type="NCBI Taxonomy" id="1737459"/>
    <lineage>
        <taxon>Bacteria</taxon>
        <taxon>Pseudomonadati</taxon>
        <taxon>Pseudomonadota</taxon>
        <taxon>Gammaproteobacteria</taxon>
        <taxon>Alteromonadales</taxon>
        <taxon>Pseudoalteromonadaceae</taxon>
        <taxon>Pseudoalteromonas</taxon>
    </lineage>
</organism>
<feature type="transmembrane region" description="Helical" evidence="6">
    <location>
        <begin position="12"/>
        <end position="33"/>
    </location>
</feature>
<feature type="transmembrane region" description="Helical" evidence="6">
    <location>
        <begin position="324"/>
        <end position="348"/>
    </location>
</feature>
<dbReference type="PROSITE" id="PS50885">
    <property type="entry name" value="HAMP"/>
    <property type="match status" value="1"/>
</dbReference>
<dbReference type="PANTHER" id="PTHR32089">
    <property type="entry name" value="METHYL-ACCEPTING CHEMOTAXIS PROTEIN MCPB"/>
    <property type="match status" value="1"/>
</dbReference>
<sequence length="674" mass="73172">MLRKLSIKQKITLGFSALGALLVLACILAYIALMQIQQANTQVKTIAVPVQRVADALQLQQLQLSKLISQGFSQSNEAALNKSNQQFTVVLQGYHDKQRELQQLLSSKPKLNAMLAQAVTQGESVTAAGKTLFAAKLAALQTHQQLYTLVTELGEKRSEASNAMLDIELIETNAQKQLEEVAGTGVRIDDLLFTLATNSKAIAQLSSEELSQHQDDMRFLLDNISNNFDYLKQQAAGLPLDEVFTRYQTAMTTLRRLLDSPGELYAAQQRKLNAQHEAASAYLSAESSAEQIITSLETLRNGAQQQFDYYQEVAETRISQAQNMAVVLAAVFLLLGAFISISTSRAMLMPLNAVNKMLHYLAAGDFSRQMSKRHDDEFGQLIDNITQVKDSLRALLEDINQQVHELEHLSANSLQQSETIANNANAQRQRMGSASDLASRIAASAAQVSQGSQNSLDTVHSADAEGKRVKQLALENRGHILSLSQRMEEVVTSMTKLTAHSQNIGGILDTISAIAEQTNLLALNAAIEAARAGEQGRGFAVVADEVRTLASRTQASTNEINQMIAALQQDTAAAAKAINTGKQDALLCVSQSEALANAMEQINDALYNVTLISSQVSEAAHSQARDCQQIEGVMADAKATAIDNATAMQTLAKGSASLSQFANRLTKLVERFKL</sequence>